<reference evidence="1 2" key="1">
    <citation type="submission" date="2018-06" db="EMBL/GenBank/DDBJ databases">
        <title>Complete genome of Desulfovibrio marinus P48SEP.</title>
        <authorList>
            <person name="Crispim J.S."/>
            <person name="Vidigal P.M.P."/>
            <person name="Silva L.C.F."/>
            <person name="Araujo L.C."/>
            <person name="Laguardia C.N."/>
            <person name="Dias R.S."/>
            <person name="Sousa M.P."/>
            <person name="Paula S.O."/>
            <person name="Silva C."/>
        </authorList>
    </citation>
    <scope>NUCLEOTIDE SEQUENCE [LARGE SCALE GENOMIC DNA]</scope>
    <source>
        <strain evidence="1 2">P48SEP</strain>
    </source>
</reference>
<comment type="caution">
    <text evidence="1">The sequence shown here is derived from an EMBL/GenBank/DDBJ whole genome shotgun (WGS) entry which is preliminary data.</text>
</comment>
<dbReference type="EMBL" id="QMIF01000002">
    <property type="protein sequence ID" value="TVM35634.1"/>
    <property type="molecule type" value="Genomic_DNA"/>
</dbReference>
<proteinExistence type="predicted"/>
<evidence type="ECO:0000313" key="1">
    <source>
        <dbReference type="EMBL" id="TVM35634.1"/>
    </source>
</evidence>
<sequence>MLDLRIRLYRGQGGLTARVRMLDAQGVTWRTYLLRNDGETVTLSHVQEQAAQHARDSLQKIHNGRVPAHEHQLMMEIDMAKKGDTSRCGQCLAYLPTQESEEGTCWESGAKMLAGAVACGKFKLKADYPILAVREPR</sequence>
<dbReference type="AlphaFoldDB" id="A0A6P1ZKL5"/>
<dbReference type="RefSeq" id="WP_144233962.1">
    <property type="nucleotide sequence ID" value="NZ_QMIF01000002.1"/>
</dbReference>
<organism evidence="1 2">
    <name type="scientific">Oceanidesulfovibrio marinus</name>
    <dbReference type="NCBI Taxonomy" id="370038"/>
    <lineage>
        <taxon>Bacteria</taxon>
        <taxon>Pseudomonadati</taxon>
        <taxon>Thermodesulfobacteriota</taxon>
        <taxon>Desulfovibrionia</taxon>
        <taxon>Desulfovibrionales</taxon>
        <taxon>Desulfovibrionaceae</taxon>
        <taxon>Oceanidesulfovibrio</taxon>
    </lineage>
</organism>
<name>A0A6P1ZKL5_9BACT</name>
<dbReference type="Proteomes" id="UP000434052">
    <property type="component" value="Unassembled WGS sequence"/>
</dbReference>
<gene>
    <name evidence="1" type="ORF">DQK91_02920</name>
</gene>
<protein>
    <submittedName>
        <fullName evidence="1">Uncharacterized protein</fullName>
    </submittedName>
</protein>
<accession>A0A6P1ZKL5</accession>
<evidence type="ECO:0000313" key="2">
    <source>
        <dbReference type="Proteomes" id="UP000434052"/>
    </source>
</evidence>